<evidence type="ECO:0000313" key="2">
    <source>
        <dbReference type="EMBL" id="MFC3860129.1"/>
    </source>
</evidence>
<accession>A0ABV8A4A9</accession>
<dbReference type="Proteomes" id="UP001595748">
    <property type="component" value="Unassembled WGS sequence"/>
</dbReference>
<dbReference type="InterPro" id="IPR043129">
    <property type="entry name" value="ATPase_NBD"/>
</dbReference>
<dbReference type="EMBL" id="JBHRZF010000046">
    <property type="protein sequence ID" value="MFC3860129.1"/>
    <property type="molecule type" value="Genomic_DNA"/>
</dbReference>
<reference evidence="3" key="1">
    <citation type="journal article" date="2019" name="Int. J. Syst. Evol. Microbiol.">
        <title>The Global Catalogue of Microorganisms (GCM) 10K type strain sequencing project: providing services to taxonomists for standard genome sequencing and annotation.</title>
        <authorList>
            <consortium name="The Broad Institute Genomics Platform"/>
            <consortium name="The Broad Institute Genome Sequencing Center for Infectious Disease"/>
            <person name="Wu L."/>
            <person name="Ma J."/>
        </authorList>
    </citation>
    <scope>NUCLEOTIDE SEQUENCE [LARGE SCALE GENOMIC DNA]</scope>
    <source>
        <strain evidence="3">CCTCC AB 2013263</strain>
    </source>
</reference>
<dbReference type="InterPro" id="IPR002731">
    <property type="entry name" value="ATPase_BadF"/>
</dbReference>
<keyword evidence="3" id="KW-1185">Reference proteome</keyword>
<organism evidence="2 3">
    <name type="scientific">Deinococcus antarcticus</name>
    <dbReference type="NCBI Taxonomy" id="1298767"/>
    <lineage>
        <taxon>Bacteria</taxon>
        <taxon>Thermotogati</taxon>
        <taxon>Deinococcota</taxon>
        <taxon>Deinococci</taxon>
        <taxon>Deinococcales</taxon>
        <taxon>Deinococcaceae</taxon>
        <taxon>Deinococcus</taxon>
    </lineage>
</organism>
<gene>
    <name evidence="2" type="ORF">ACFOPQ_05045</name>
</gene>
<dbReference type="Gene3D" id="3.30.420.40">
    <property type="match status" value="2"/>
</dbReference>
<dbReference type="PANTHER" id="PTHR43190:SF3">
    <property type="entry name" value="N-ACETYL-D-GLUCOSAMINE KINASE"/>
    <property type="match status" value="1"/>
</dbReference>
<comment type="caution">
    <text evidence="2">The sequence shown here is derived from an EMBL/GenBank/DDBJ whole genome shotgun (WGS) entry which is preliminary data.</text>
</comment>
<dbReference type="Pfam" id="PF01869">
    <property type="entry name" value="BcrAD_BadFG"/>
    <property type="match status" value="1"/>
</dbReference>
<feature type="domain" description="ATPase BadF/BadG/BcrA/BcrD type" evidence="1">
    <location>
        <begin position="14"/>
        <end position="288"/>
    </location>
</feature>
<name>A0ABV8A4A9_9DEIO</name>
<dbReference type="SUPFAM" id="SSF53067">
    <property type="entry name" value="Actin-like ATPase domain"/>
    <property type="match status" value="2"/>
</dbReference>
<dbReference type="PANTHER" id="PTHR43190">
    <property type="entry name" value="N-ACETYL-D-GLUCOSAMINE KINASE"/>
    <property type="match status" value="1"/>
</dbReference>
<sequence length="311" mass="32047">MSDVQHLNLPPVLLGLDAGGSGTKWHLRRGDGTLAQVTLAQVTLGQGRTAPLTTLVLGTPQGQAALAELRAALPAPPDAVHAGLPGLARGTERAAWVQHLLAETFNLPAAHVGVESDLDLAFRAHLRPGEGALLYAGTGSIAYGILADGRVIRAGGRGYRIGDDGGGSSIGRLALRWLTAYMDVGEVPQGALAQELRAVMGGLDWDTVRAFVYGTPGASALARLALPVSNAALQNDESALDILRQAAESLADLAGRIRQQAGLPAWPVIATGGALQGEPLAALLREALPGVTIQFRAHEATASALALDLLP</sequence>
<evidence type="ECO:0000259" key="1">
    <source>
        <dbReference type="Pfam" id="PF01869"/>
    </source>
</evidence>
<proteinExistence type="predicted"/>
<protein>
    <submittedName>
        <fullName evidence="2">BadF/BadG/BcrA/BcrD ATPase family protein</fullName>
    </submittedName>
</protein>
<dbReference type="InterPro" id="IPR052519">
    <property type="entry name" value="Euk-type_GlcNAc_Kinase"/>
</dbReference>
<evidence type="ECO:0000313" key="3">
    <source>
        <dbReference type="Proteomes" id="UP001595748"/>
    </source>
</evidence>
<dbReference type="RefSeq" id="WP_380076280.1">
    <property type="nucleotide sequence ID" value="NZ_JBHRZF010000046.1"/>
</dbReference>